<gene>
    <name evidence="1" type="ORF">UFOVP820_58</name>
</gene>
<proteinExistence type="predicted"/>
<dbReference type="EMBL" id="LR796771">
    <property type="protein sequence ID" value="CAB4165494.1"/>
    <property type="molecule type" value="Genomic_DNA"/>
</dbReference>
<name>A0A6J5PD56_9CAUD</name>
<evidence type="ECO:0000313" key="1">
    <source>
        <dbReference type="EMBL" id="CAB4165494.1"/>
    </source>
</evidence>
<sequence>MSLLLSIVAASPRRTAVTIDDWFNQSDGLTTFARYSQLSDDAAIITDAATKLASLGRDEGFNTADSIAASVIRTSITLDSIVTDDGISFTVFIPGGAIEVTLDDAITAVDSFISSIASAVSLDDSIPFDDNLLRSLSRVITAEDAITLDEILQRRVYFVTTVQDTIDVLDSFTASVASAGNVNVVALQDLLLISDEFSTVVITAKLAADALLTADEALVNRVRGVQLQDAITLDDVLLSYVFRTNSLTDTADVADSAPTRLTFIRSLLDQLDYADDATAVFISGAGAAFDVRLRIIRVRDDLRLWHDTMLSLSSYNELSVAHEPILYIDDEALLMVGGY</sequence>
<organism evidence="1">
    <name type="scientific">uncultured Caudovirales phage</name>
    <dbReference type="NCBI Taxonomy" id="2100421"/>
    <lineage>
        <taxon>Viruses</taxon>
        <taxon>Duplodnaviria</taxon>
        <taxon>Heunggongvirae</taxon>
        <taxon>Uroviricota</taxon>
        <taxon>Caudoviricetes</taxon>
        <taxon>Peduoviridae</taxon>
        <taxon>Maltschvirus</taxon>
        <taxon>Maltschvirus maltsch</taxon>
    </lineage>
</organism>
<protein>
    <submittedName>
        <fullName evidence="1">Uncharacterized protein</fullName>
    </submittedName>
</protein>
<reference evidence="1" key="1">
    <citation type="submission" date="2020-04" db="EMBL/GenBank/DDBJ databases">
        <authorList>
            <person name="Chiriac C."/>
            <person name="Salcher M."/>
            <person name="Ghai R."/>
            <person name="Kavagutti S V."/>
        </authorList>
    </citation>
    <scope>NUCLEOTIDE SEQUENCE</scope>
</reference>
<accession>A0A6J5PD56</accession>